<dbReference type="GO" id="GO:0000329">
    <property type="term" value="C:fungal-type vacuole membrane"/>
    <property type="evidence" value="ECO:0007669"/>
    <property type="project" value="TreeGrafter"/>
</dbReference>
<keyword evidence="2 6" id="KW-0812">Transmembrane</keyword>
<feature type="domain" description="DUF3955" evidence="8">
    <location>
        <begin position="62"/>
        <end position="107"/>
    </location>
</feature>
<dbReference type="Pfam" id="PF13127">
    <property type="entry name" value="DUF3955"/>
    <property type="match status" value="1"/>
</dbReference>
<evidence type="ECO:0000256" key="4">
    <source>
        <dbReference type="ARBA" id="ARBA00023136"/>
    </source>
</evidence>
<accession>A0A8H6CEQ6</accession>
<evidence type="ECO:0000259" key="8">
    <source>
        <dbReference type="Pfam" id="PF13127"/>
    </source>
</evidence>
<evidence type="ECO:0000256" key="3">
    <source>
        <dbReference type="ARBA" id="ARBA00022989"/>
    </source>
</evidence>
<evidence type="ECO:0000256" key="1">
    <source>
        <dbReference type="ARBA" id="ARBA00004141"/>
    </source>
</evidence>
<reference evidence="9 10" key="1">
    <citation type="journal article" date="2020" name="Genomics">
        <title>Complete, high-quality genomes from long-read metagenomic sequencing of two wolf lichen thalli reveals enigmatic genome architecture.</title>
        <authorList>
            <person name="McKenzie S.K."/>
            <person name="Walston R.F."/>
            <person name="Allen J.L."/>
        </authorList>
    </citation>
    <scope>NUCLEOTIDE SEQUENCE [LARGE SCALE GENOMIC DNA]</scope>
    <source>
        <strain evidence="9">WasteWater1</strain>
    </source>
</reference>
<dbReference type="AlphaFoldDB" id="A0A8H6CEQ6"/>
<dbReference type="Proteomes" id="UP000593566">
    <property type="component" value="Unassembled WGS sequence"/>
</dbReference>
<feature type="compositionally biased region" description="Basic and acidic residues" evidence="5">
    <location>
        <begin position="21"/>
        <end position="32"/>
    </location>
</feature>
<evidence type="ECO:0000256" key="6">
    <source>
        <dbReference type="SAM" id="Phobius"/>
    </source>
</evidence>
<keyword evidence="4 6" id="KW-0472">Membrane</keyword>
<feature type="transmembrane region" description="Helical" evidence="6">
    <location>
        <begin position="289"/>
        <end position="309"/>
    </location>
</feature>
<feature type="transmembrane region" description="Helical" evidence="6">
    <location>
        <begin position="224"/>
        <end position="243"/>
    </location>
</feature>
<feature type="transmembrane region" description="Helical" evidence="6">
    <location>
        <begin position="250"/>
        <end position="269"/>
    </location>
</feature>
<feature type="transmembrane region" description="Helical" evidence="6">
    <location>
        <begin position="414"/>
        <end position="432"/>
    </location>
</feature>
<sequence>MSQPLAPVPADDFVLPVPNSRSEDSQAGRRSTDSSWSQRSRMSSHKTPPPHQKPLRGVWRHTIGIILLLATVVLWTASNFLASTIFADDSYSKPYFVTYVNSSFFSLLLLLVAAKRLWATGGSIKGAIRGHDRSTHYLPIVEEEEQAFIKPDDDGGIQEASRSPRSRLLIEEPSKSSGVEGSPSERRLNVRETLKLSFEFCILWFLANYFVAACLEYTTVASSTILTSTSSVWTLIFGALLSVEKFTIKKLVGVLASLAGIILISSIDITGNQDKNRGSFPHKSHKEIAIGDVLAFTSAVMYGIYTTLMKKRIGDESRVDMPLFFGFVGLFNFITLLPGFFILHFTGIETFELPPTRRILAIVLINSATSLVSDLCWAYSMLLTSPLVVTVGLSLTIPLSLIGQMIEYSQTSSVSYWIGACIVLLSFVFVNHESTQNEEMGKPEEEDSLGKPSSLLQRTWGRVRPQMQ</sequence>
<dbReference type="InterPro" id="IPR037185">
    <property type="entry name" value="EmrE-like"/>
</dbReference>
<feature type="transmembrane region" description="Helical" evidence="6">
    <location>
        <begin position="63"/>
        <end position="82"/>
    </location>
</feature>
<feature type="transmembrane region" description="Helical" evidence="6">
    <location>
        <begin position="94"/>
        <end position="114"/>
    </location>
</feature>
<feature type="domain" description="EamA" evidence="7">
    <location>
        <begin position="290"/>
        <end position="431"/>
    </location>
</feature>
<feature type="transmembrane region" description="Helical" evidence="6">
    <location>
        <begin position="321"/>
        <end position="347"/>
    </location>
</feature>
<feature type="domain" description="EamA" evidence="7">
    <location>
        <begin position="201"/>
        <end position="265"/>
    </location>
</feature>
<organism evidence="9 10">
    <name type="scientific">Letharia lupina</name>
    <dbReference type="NCBI Taxonomy" id="560253"/>
    <lineage>
        <taxon>Eukaryota</taxon>
        <taxon>Fungi</taxon>
        <taxon>Dikarya</taxon>
        <taxon>Ascomycota</taxon>
        <taxon>Pezizomycotina</taxon>
        <taxon>Lecanoromycetes</taxon>
        <taxon>OSLEUM clade</taxon>
        <taxon>Lecanoromycetidae</taxon>
        <taxon>Lecanorales</taxon>
        <taxon>Lecanorineae</taxon>
        <taxon>Parmeliaceae</taxon>
        <taxon>Letharia</taxon>
    </lineage>
</organism>
<dbReference type="InterPro" id="IPR000620">
    <property type="entry name" value="EamA_dom"/>
</dbReference>
<keyword evidence="10" id="KW-1185">Reference proteome</keyword>
<feature type="transmembrane region" description="Helical" evidence="6">
    <location>
        <begin position="196"/>
        <end position="218"/>
    </location>
</feature>
<dbReference type="GeneID" id="59329634"/>
<dbReference type="Pfam" id="PF00892">
    <property type="entry name" value="EamA"/>
    <property type="match status" value="2"/>
</dbReference>
<evidence type="ECO:0000313" key="10">
    <source>
        <dbReference type="Proteomes" id="UP000593566"/>
    </source>
</evidence>
<dbReference type="SUPFAM" id="SSF103481">
    <property type="entry name" value="Multidrug resistance efflux transporter EmrE"/>
    <property type="match status" value="2"/>
</dbReference>
<feature type="transmembrane region" description="Helical" evidence="6">
    <location>
        <begin position="387"/>
        <end position="408"/>
    </location>
</feature>
<evidence type="ECO:0000256" key="5">
    <source>
        <dbReference type="SAM" id="MobiDB-lite"/>
    </source>
</evidence>
<dbReference type="InterPro" id="IPR025016">
    <property type="entry name" value="DUF3955"/>
</dbReference>
<dbReference type="EMBL" id="JACCJB010000012">
    <property type="protein sequence ID" value="KAF6222132.1"/>
    <property type="molecule type" value="Genomic_DNA"/>
</dbReference>
<dbReference type="PANTHER" id="PTHR23051">
    <property type="entry name" value="SOLUTE CARRIER FAMILY 35, MEMBER F5"/>
    <property type="match status" value="1"/>
</dbReference>
<dbReference type="PANTHER" id="PTHR23051:SF0">
    <property type="entry name" value="SOLUTE CARRIER FAMILY 35 MEMBER F5"/>
    <property type="match status" value="1"/>
</dbReference>
<dbReference type="RefSeq" id="XP_037151567.1">
    <property type="nucleotide sequence ID" value="XM_037292148.1"/>
</dbReference>
<proteinExistence type="predicted"/>
<evidence type="ECO:0000256" key="2">
    <source>
        <dbReference type="ARBA" id="ARBA00022692"/>
    </source>
</evidence>
<feature type="region of interest" description="Disordered" evidence="5">
    <location>
        <begin position="1"/>
        <end position="55"/>
    </location>
</feature>
<protein>
    <recommendedName>
        <fullName evidence="11">EamA domain-containing protein</fullName>
    </recommendedName>
</protein>
<name>A0A8H6CEQ6_9LECA</name>
<comment type="caution">
    <text evidence="9">The sequence shown here is derived from an EMBL/GenBank/DDBJ whole genome shotgun (WGS) entry which is preliminary data.</text>
</comment>
<feature type="region of interest" description="Disordered" evidence="5">
    <location>
        <begin position="438"/>
        <end position="468"/>
    </location>
</feature>
<evidence type="ECO:0000259" key="7">
    <source>
        <dbReference type="Pfam" id="PF00892"/>
    </source>
</evidence>
<feature type="transmembrane region" description="Helical" evidence="6">
    <location>
        <begin position="359"/>
        <end position="380"/>
    </location>
</feature>
<evidence type="ECO:0008006" key="11">
    <source>
        <dbReference type="Google" id="ProtNLM"/>
    </source>
</evidence>
<gene>
    <name evidence="9" type="ORF">HO133_001218</name>
</gene>
<keyword evidence="3 6" id="KW-1133">Transmembrane helix</keyword>
<comment type="subcellular location">
    <subcellularLocation>
        <location evidence="1">Membrane</location>
        <topology evidence="1">Multi-pass membrane protein</topology>
    </subcellularLocation>
</comment>
<evidence type="ECO:0000313" key="9">
    <source>
        <dbReference type="EMBL" id="KAF6222132.1"/>
    </source>
</evidence>